<evidence type="ECO:0000313" key="3">
    <source>
        <dbReference type="EMBL" id="MBC8594377.1"/>
    </source>
</evidence>
<accession>A0A926F7Q2</accession>
<evidence type="ECO:0000313" key="4">
    <source>
        <dbReference type="Proteomes" id="UP000651085"/>
    </source>
</evidence>
<name>A0A926F7Q2_9BACT</name>
<keyword evidence="1" id="KW-0732">Signal</keyword>
<feature type="domain" description="Putative beta-lactamase-inhibitor-like PepSY-like" evidence="2">
    <location>
        <begin position="204"/>
        <end position="283"/>
    </location>
</feature>
<feature type="domain" description="Putative beta-lactamase-inhibitor-like PepSY-like" evidence="2">
    <location>
        <begin position="56"/>
        <end position="150"/>
    </location>
</feature>
<protein>
    <submittedName>
        <fullName evidence="3">PepSY-like domain-containing protein</fullName>
    </submittedName>
</protein>
<dbReference type="RefSeq" id="WP_262435470.1">
    <property type="nucleotide sequence ID" value="NZ_JACRTF010000001.1"/>
</dbReference>
<dbReference type="Proteomes" id="UP000651085">
    <property type="component" value="Unassembled WGS sequence"/>
</dbReference>
<feature type="chain" id="PRO_5039093612" evidence="1">
    <location>
        <begin position="23"/>
        <end position="283"/>
    </location>
</feature>
<dbReference type="SUPFAM" id="SSF160574">
    <property type="entry name" value="BT0923-like"/>
    <property type="match status" value="2"/>
</dbReference>
<organism evidence="3 4">
    <name type="scientific">Jilunia laotingensis</name>
    <dbReference type="NCBI Taxonomy" id="2763675"/>
    <lineage>
        <taxon>Bacteria</taxon>
        <taxon>Pseudomonadati</taxon>
        <taxon>Bacteroidota</taxon>
        <taxon>Bacteroidia</taxon>
        <taxon>Bacteroidales</taxon>
        <taxon>Bacteroidaceae</taxon>
        <taxon>Jilunia</taxon>
    </lineage>
</organism>
<dbReference type="PROSITE" id="PS51257">
    <property type="entry name" value="PROKAR_LIPOPROTEIN"/>
    <property type="match status" value="1"/>
</dbReference>
<dbReference type="Pfam" id="PF11396">
    <property type="entry name" value="PepSY_like"/>
    <property type="match status" value="2"/>
</dbReference>
<evidence type="ECO:0000259" key="2">
    <source>
        <dbReference type="Pfam" id="PF11396"/>
    </source>
</evidence>
<dbReference type="EMBL" id="JACRTF010000001">
    <property type="protein sequence ID" value="MBC8594377.1"/>
    <property type="molecule type" value="Genomic_DNA"/>
</dbReference>
<keyword evidence="4" id="KW-1185">Reference proteome</keyword>
<dbReference type="AlphaFoldDB" id="A0A926F7Q2"/>
<sequence length="283" mass="32137">MKLKIYSALMALMCVIGLQSCSDDDNQPAVPQEAQRAFAEKYPSATQVEWETKSGYYVADFHDNSYEASAWFSPDGVWHMTETDIPFAGLPELVKSAFEQSEYMSWTVDDVDKLERPDMETIYIIEVEKKSQGSEQEMDLYYSAEGILIKAVADMDGGNDHEDLLPSQLPEIILAFINEKYPGSRLVETDMEHGMIEVEIIHDNLSKDVLFDKDNNWVSTSWDIHRSDLPATITQALAESQYSAYTIDDAEYFETPQGNYYLLELEQGEAEVKVKIDPSGKFI</sequence>
<gene>
    <name evidence="3" type="ORF">H8744_14245</name>
</gene>
<feature type="signal peptide" evidence="1">
    <location>
        <begin position="1"/>
        <end position="22"/>
    </location>
</feature>
<proteinExistence type="predicted"/>
<reference evidence="3" key="1">
    <citation type="submission" date="2020-08" db="EMBL/GenBank/DDBJ databases">
        <title>Genome public.</title>
        <authorList>
            <person name="Liu C."/>
            <person name="Sun Q."/>
        </authorList>
    </citation>
    <scope>NUCLEOTIDE SEQUENCE</scope>
    <source>
        <strain evidence="3">N12</strain>
    </source>
</reference>
<evidence type="ECO:0000256" key="1">
    <source>
        <dbReference type="SAM" id="SignalP"/>
    </source>
</evidence>
<comment type="caution">
    <text evidence="3">The sequence shown here is derived from an EMBL/GenBank/DDBJ whole genome shotgun (WGS) entry which is preliminary data.</text>
</comment>
<dbReference type="Gene3D" id="3.10.450.360">
    <property type="match status" value="2"/>
</dbReference>
<dbReference type="InterPro" id="IPR021533">
    <property type="entry name" value="PepSY-like"/>
</dbReference>